<dbReference type="RefSeq" id="WP_011940475.1">
    <property type="nucleotide sequence ID" value="NC_009483.1"/>
</dbReference>
<proteinExistence type="predicted"/>
<dbReference type="KEGG" id="gur:Gura_3669"/>
<dbReference type="Proteomes" id="UP000006695">
    <property type="component" value="Chromosome"/>
</dbReference>
<name>A5G7Q4_GEOUR</name>
<dbReference type="HOGENOM" id="CLU_200299_0_0_7"/>
<dbReference type="AlphaFoldDB" id="A5G7Q4"/>
<keyword evidence="3" id="KW-1185">Reference proteome</keyword>
<protein>
    <recommendedName>
        <fullName evidence="4">Tetratricopeptide repeat protein</fullName>
    </recommendedName>
</protein>
<dbReference type="STRING" id="351605.Gura_3669"/>
<evidence type="ECO:0008006" key="4">
    <source>
        <dbReference type="Google" id="ProtNLM"/>
    </source>
</evidence>
<reference evidence="2 3" key="1">
    <citation type="submission" date="2007-05" db="EMBL/GenBank/DDBJ databases">
        <title>Complete sequence of Geobacter uraniireducens Rf4.</title>
        <authorList>
            <consortium name="US DOE Joint Genome Institute"/>
            <person name="Copeland A."/>
            <person name="Lucas S."/>
            <person name="Lapidus A."/>
            <person name="Barry K."/>
            <person name="Detter J.C."/>
            <person name="Glavina del Rio T."/>
            <person name="Hammon N."/>
            <person name="Israni S."/>
            <person name="Dalin E."/>
            <person name="Tice H."/>
            <person name="Pitluck S."/>
            <person name="Chertkov O."/>
            <person name="Brettin T."/>
            <person name="Bruce D."/>
            <person name="Han C."/>
            <person name="Schmutz J."/>
            <person name="Larimer F."/>
            <person name="Land M."/>
            <person name="Hauser L."/>
            <person name="Kyrpides N."/>
            <person name="Mikhailova N."/>
            <person name="Shelobolina E."/>
            <person name="Aklujkar M."/>
            <person name="Lovley D."/>
            <person name="Richardson P."/>
        </authorList>
    </citation>
    <scope>NUCLEOTIDE SEQUENCE [LARGE SCALE GENOMIC DNA]</scope>
    <source>
        <strain evidence="3">ATCC BAA-1134 / JCM 13001 / Rf4</strain>
    </source>
</reference>
<dbReference type="Gene3D" id="1.25.40.10">
    <property type="entry name" value="Tetratricopeptide repeat domain"/>
    <property type="match status" value="1"/>
</dbReference>
<keyword evidence="1" id="KW-0732">Signal</keyword>
<accession>A5G7Q4</accession>
<dbReference type="OrthoDB" id="9812704at2"/>
<sequence>MRRVILLVLMLWALGFAGCSGDNGKQLFETAQFEEKQHNLEHAKQLYEEIAKKYPGGDYGKKAEERLATLKGGNGK</sequence>
<organism evidence="2 3">
    <name type="scientific">Geotalea uraniireducens (strain Rf4)</name>
    <name type="common">Geobacter uraniireducens</name>
    <dbReference type="NCBI Taxonomy" id="351605"/>
    <lineage>
        <taxon>Bacteria</taxon>
        <taxon>Pseudomonadati</taxon>
        <taxon>Thermodesulfobacteriota</taxon>
        <taxon>Desulfuromonadia</taxon>
        <taxon>Geobacterales</taxon>
        <taxon>Geobacteraceae</taxon>
        <taxon>Geotalea</taxon>
    </lineage>
</organism>
<evidence type="ECO:0000313" key="3">
    <source>
        <dbReference type="Proteomes" id="UP000006695"/>
    </source>
</evidence>
<dbReference type="InterPro" id="IPR011990">
    <property type="entry name" value="TPR-like_helical_dom_sf"/>
</dbReference>
<gene>
    <name evidence="2" type="ordered locus">Gura_3669</name>
</gene>
<evidence type="ECO:0000256" key="1">
    <source>
        <dbReference type="SAM" id="SignalP"/>
    </source>
</evidence>
<feature type="signal peptide" evidence="1">
    <location>
        <begin position="1"/>
        <end position="21"/>
    </location>
</feature>
<dbReference type="EMBL" id="CP000698">
    <property type="protein sequence ID" value="ABQ27822.1"/>
    <property type="molecule type" value="Genomic_DNA"/>
</dbReference>
<dbReference type="PROSITE" id="PS51257">
    <property type="entry name" value="PROKAR_LIPOPROTEIN"/>
    <property type="match status" value="1"/>
</dbReference>
<evidence type="ECO:0000313" key="2">
    <source>
        <dbReference type="EMBL" id="ABQ27822.1"/>
    </source>
</evidence>
<feature type="chain" id="PRO_5002682073" description="Tetratricopeptide repeat protein" evidence="1">
    <location>
        <begin position="22"/>
        <end position="76"/>
    </location>
</feature>